<name>A0A6A3B7J4_HIBSY</name>
<proteinExistence type="predicted"/>
<dbReference type="AlphaFoldDB" id="A0A6A3B7J4"/>
<protein>
    <submittedName>
        <fullName evidence="1">Uncharacterized protein</fullName>
    </submittedName>
</protein>
<evidence type="ECO:0000313" key="1">
    <source>
        <dbReference type="EMBL" id="KAE8712273.1"/>
    </source>
</evidence>
<accession>A0A6A3B7J4</accession>
<reference evidence="1" key="1">
    <citation type="submission" date="2019-09" db="EMBL/GenBank/DDBJ databases">
        <title>Draft genome information of white flower Hibiscus syriacus.</title>
        <authorList>
            <person name="Kim Y.-M."/>
        </authorList>
    </citation>
    <scope>NUCLEOTIDE SEQUENCE [LARGE SCALE GENOMIC DNA]</scope>
    <source>
        <strain evidence="1">YM2019G1</strain>
    </source>
</reference>
<keyword evidence="2" id="KW-1185">Reference proteome</keyword>
<dbReference type="EMBL" id="VEPZ02000898">
    <property type="protein sequence ID" value="KAE8712273.1"/>
    <property type="molecule type" value="Genomic_DNA"/>
</dbReference>
<sequence length="150" mass="17178">MIKIDSLAFPLQISLHDSHEPPWPSGGEHNVGGAYSYHNSTSGNRLRGITDDPVELRWEAIIRDKRTIQHIGWTILFGTRRERFPHVVNRCRGRERFFFLFKFGAEPAGACLAHEIRYPGGDGTSDIWIYASQNQFGYEEISLYNVGQKQ</sequence>
<evidence type="ECO:0000313" key="2">
    <source>
        <dbReference type="Proteomes" id="UP000436088"/>
    </source>
</evidence>
<dbReference type="Proteomes" id="UP000436088">
    <property type="component" value="Unassembled WGS sequence"/>
</dbReference>
<comment type="caution">
    <text evidence="1">The sequence shown here is derived from an EMBL/GenBank/DDBJ whole genome shotgun (WGS) entry which is preliminary data.</text>
</comment>
<organism evidence="1 2">
    <name type="scientific">Hibiscus syriacus</name>
    <name type="common">Rose of Sharon</name>
    <dbReference type="NCBI Taxonomy" id="106335"/>
    <lineage>
        <taxon>Eukaryota</taxon>
        <taxon>Viridiplantae</taxon>
        <taxon>Streptophyta</taxon>
        <taxon>Embryophyta</taxon>
        <taxon>Tracheophyta</taxon>
        <taxon>Spermatophyta</taxon>
        <taxon>Magnoliopsida</taxon>
        <taxon>eudicotyledons</taxon>
        <taxon>Gunneridae</taxon>
        <taxon>Pentapetalae</taxon>
        <taxon>rosids</taxon>
        <taxon>malvids</taxon>
        <taxon>Malvales</taxon>
        <taxon>Malvaceae</taxon>
        <taxon>Malvoideae</taxon>
        <taxon>Hibiscus</taxon>
    </lineage>
</organism>
<gene>
    <name evidence="1" type="ORF">F3Y22_tig00110258pilonHSYRG00055</name>
</gene>